<dbReference type="PRINTS" id="PR00969">
    <property type="entry name" value="CHAPERONPILI"/>
</dbReference>
<dbReference type="InterPro" id="IPR050643">
    <property type="entry name" value="Periplasmic_pilus_chap"/>
</dbReference>
<feature type="chain" id="PRO_5039816126" evidence="8">
    <location>
        <begin position="32"/>
        <end position="236"/>
    </location>
</feature>
<dbReference type="EMBL" id="JAAKYD010000029">
    <property type="protein sequence ID" value="NGN75238.1"/>
    <property type="molecule type" value="Genomic_DNA"/>
</dbReference>
<evidence type="ECO:0000256" key="1">
    <source>
        <dbReference type="ARBA" id="ARBA00004418"/>
    </source>
</evidence>
<dbReference type="GO" id="GO:0030288">
    <property type="term" value="C:outer membrane-bounded periplasmic space"/>
    <property type="evidence" value="ECO:0007669"/>
    <property type="project" value="InterPro"/>
</dbReference>
<comment type="subcellular location">
    <subcellularLocation>
        <location evidence="1 7">Periplasm</location>
    </subcellularLocation>
</comment>
<evidence type="ECO:0000256" key="5">
    <source>
        <dbReference type="ARBA" id="ARBA00022764"/>
    </source>
</evidence>
<proteinExistence type="inferred from homology"/>
<dbReference type="PROSITE" id="PS00635">
    <property type="entry name" value="PILI_CHAPERONE"/>
    <property type="match status" value="1"/>
</dbReference>
<protein>
    <submittedName>
        <fullName evidence="11">Fimbria/pilus periplasmic chaperone</fullName>
    </submittedName>
</protein>
<evidence type="ECO:0000313" key="11">
    <source>
        <dbReference type="EMBL" id="NDL83654.1"/>
    </source>
</evidence>
<dbReference type="PANTHER" id="PTHR30251:SF11">
    <property type="entry name" value="CHAPERONE PROTEIN FIMC-RELATED"/>
    <property type="match status" value="1"/>
</dbReference>
<dbReference type="InterPro" id="IPR018046">
    <property type="entry name" value="Pili_assmbl_chaperone_CS"/>
</dbReference>
<dbReference type="PANTHER" id="PTHR30251">
    <property type="entry name" value="PILUS ASSEMBLY CHAPERONE"/>
    <property type="match status" value="1"/>
</dbReference>
<dbReference type="InterPro" id="IPR001829">
    <property type="entry name" value="Pili_assmbl_chaperone_bac"/>
</dbReference>
<feature type="domain" description="Pili assembly chaperone N-terminal" evidence="9">
    <location>
        <begin position="32"/>
        <end position="151"/>
    </location>
</feature>
<dbReference type="InterPro" id="IPR016148">
    <property type="entry name" value="Pili_assmbl_chaperone_C"/>
</dbReference>
<dbReference type="InterPro" id="IPR008962">
    <property type="entry name" value="PapD-like_sf"/>
</dbReference>
<dbReference type="EMBL" id="JAAEFK010000008">
    <property type="protein sequence ID" value="NDL83654.1"/>
    <property type="molecule type" value="Genomic_DNA"/>
</dbReference>
<dbReference type="InterPro" id="IPR016147">
    <property type="entry name" value="Pili_assmbl_chaperone_N"/>
</dbReference>
<dbReference type="SUPFAM" id="SSF49354">
    <property type="entry name" value="PapD-like"/>
    <property type="match status" value="1"/>
</dbReference>
<keyword evidence="5" id="KW-0574">Periplasm</keyword>
<evidence type="ECO:0000313" key="12">
    <source>
        <dbReference type="EMBL" id="NGN75238.1"/>
    </source>
</evidence>
<evidence type="ECO:0000256" key="4">
    <source>
        <dbReference type="ARBA" id="ARBA00022729"/>
    </source>
</evidence>
<evidence type="ECO:0000256" key="6">
    <source>
        <dbReference type="ARBA" id="ARBA00023186"/>
    </source>
</evidence>
<keyword evidence="4 8" id="KW-0732">Signal</keyword>
<sequence length="236" mass="26254">MNVNKRLRITRRFWVGLFLLATSSYSTMVQAGVALGATRVIYPAGQKQVQLGVTNNDDSNTYLIQSWIENSENEKDGRFVITPPLFAMQGKKENILRIIDATNNQLPQDRESLFWVNVKAIPSMDKSKLSDNTLQLAIISRIKLYYRPAKLALAPDQAAEKLTFSRSGSSLTLTNPTPYYLTVTELNAGTRILENALVPPMGKTSVKLPPDAGSRITYRTINDYGALTPTMNGVLR</sequence>
<dbReference type="GO" id="GO:0071555">
    <property type="term" value="P:cell wall organization"/>
    <property type="evidence" value="ECO:0007669"/>
    <property type="project" value="InterPro"/>
</dbReference>
<evidence type="ECO:0000256" key="2">
    <source>
        <dbReference type="ARBA" id="ARBA00007399"/>
    </source>
</evidence>
<dbReference type="AlphaFoldDB" id="A0A6B5QUD5"/>
<dbReference type="Pfam" id="PF02753">
    <property type="entry name" value="PapD_C"/>
    <property type="match status" value="1"/>
</dbReference>
<evidence type="ECO:0000256" key="3">
    <source>
        <dbReference type="ARBA" id="ARBA00022558"/>
    </source>
</evidence>
<keyword evidence="6 7" id="KW-0143">Chaperone</keyword>
<evidence type="ECO:0000313" key="13">
    <source>
        <dbReference type="Proteomes" id="UP000479475"/>
    </source>
</evidence>
<comment type="caution">
    <text evidence="11">The sequence shown here is derived from an EMBL/GenBank/DDBJ whole genome shotgun (WGS) entry which is preliminary data.</text>
</comment>
<dbReference type="Pfam" id="PF00345">
    <property type="entry name" value="PapD_N"/>
    <property type="match status" value="1"/>
</dbReference>
<dbReference type="InterPro" id="IPR036316">
    <property type="entry name" value="Pili_assmbl_chap_C_dom_sf"/>
</dbReference>
<accession>A0A6B5QUD5</accession>
<gene>
    <name evidence="12" type="ORF">G4V31_24390</name>
    <name evidence="11" type="ORF">GY104_09810</name>
</gene>
<name>A0A6B5QUD5_KLEPN</name>
<feature type="signal peptide" evidence="8">
    <location>
        <begin position="1"/>
        <end position="31"/>
    </location>
</feature>
<evidence type="ECO:0000259" key="10">
    <source>
        <dbReference type="Pfam" id="PF02753"/>
    </source>
</evidence>
<dbReference type="Proteomes" id="UP000479475">
    <property type="component" value="Unassembled WGS sequence"/>
</dbReference>
<organism evidence="11">
    <name type="scientific">Klebsiella pneumoniae</name>
    <dbReference type="NCBI Taxonomy" id="573"/>
    <lineage>
        <taxon>Bacteria</taxon>
        <taxon>Pseudomonadati</taxon>
        <taxon>Pseudomonadota</taxon>
        <taxon>Gammaproteobacteria</taxon>
        <taxon>Enterobacterales</taxon>
        <taxon>Enterobacteriaceae</taxon>
        <taxon>Klebsiella/Raoultella group</taxon>
        <taxon>Klebsiella</taxon>
        <taxon>Klebsiella pneumoniae complex</taxon>
    </lineage>
</organism>
<evidence type="ECO:0000256" key="8">
    <source>
        <dbReference type="SAM" id="SignalP"/>
    </source>
</evidence>
<evidence type="ECO:0000259" key="9">
    <source>
        <dbReference type="Pfam" id="PF00345"/>
    </source>
</evidence>
<keyword evidence="3" id="KW-1029">Fimbrium biogenesis</keyword>
<comment type="similarity">
    <text evidence="2 7">Belongs to the periplasmic pilus chaperone family.</text>
</comment>
<dbReference type="FunFam" id="2.60.40.10:FF:000458">
    <property type="entry name" value="Molecular chaperone FimC"/>
    <property type="match status" value="1"/>
</dbReference>
<dbReference type="Gene3D" id="2.60.40.10">
    <property type="entry name" value="Immunoglobulins"/>
    <property type="match status" value="2"/>
</dbReference>
<reference evidence="12 13" key="2">
    <citation type="submission" date="2020-02" db="EMBL/GenBank/DDBJ databases">
        <title>Klebsiella pneumoniae genome sequencing and assembly.</title>
        <authorList>
            <person name="Starkova P.S."/>
            <person name="Sulyan O.S."/>
            <person name="Likholetova D.V."/>
            <person name="Ageevets V.A."/>
            <person name="Lazareva I.V."/>
            <person name="Sopova J.V."/>
            <person name="Sidorenko S.V."/>
        </authorList>
    </citation>
    <scope>NUCLEOTIDE SEQUENCE [LARGE SCALE GENOMIC DNA]</scope>
    <source>
        <strain evidence="12 13">2429</strain>
    </source>
</reference>
<dbReference type="InterPro" id="IPR013783">
    <property type="entry name" value="Ig-like_fold"/>
</dbReference>
<dbReference type="SUPFAM" id="SSF49584">
    <property type="entry name" value="Periplasmic chaperone C-domain"/>
    <property type="match status" value="1"/>
</dbReference>
<feature type="domain" description="Pili assembly chaperone C-terminal" evidence="10">
    <location>
        <begin position="174"/>
        <end position="228"/>
    </location>
</feature>
<reference evidence="11" key="1">
    <citation type="journal article" date="2020" name="Open Forum Infect. Dis.">
        <title>Microbiome restoration by RBX2660 does not preclude recurrence of multidrug-resistant urinary tract infection following subsequent antibiotic exposure: A case report.</title>
        <authorList>
            <person name="Keen E."/>
            <person name="Tasoff P."/>
            <person name="Hink T."/>
            <person name="Reske K."/>
            <person name="Dantas G."/>
            <person name="Kwon J."/>
            <person name="Dubberke E."/>
        </authorList>
    </citation>
    <scope>NUCLEOTIDE SEQUENCE</scope>
    <source>
        <strain evidence="11">Urine_1_19</strain>
    </source>
</reference>
<evidence type="ECO:0000256" key="7">
    <source>
        <dbReference type="RuleBase" id="RU003918"/>
    </source>
</evidence>